<dbReference type="Proteomes" id="UP000003452">
    <property type="component" value="Unassembled WGS sequence"/>
</dbReference>
<dbReference type="InterPro" id="IPR005151">
    <property type="entry name" value="Tail-specific_protease"/>
</dbReference>
<organism evidence="7 8">
    <name type="scientific">Phocaeicola plebeius (strain DSM 17135 / JCM 12973 / CCUG 54634 / M2)</name>
    <name type="common">Bacteroides plebeius</name>
    <dbReference type="NCBI Taxonomy" id="484018"/>
    <lineage>
        <taxon>Bacteria</taxon>
        <taxon>Pseudomonadati</taxon>
        <taxon>Bacteroidota</taxon>
        <taxon>Bacteroidia</taxon>
        <taxon>Bacteroidales</taxon>
        <taxon>Bacteroidaceae</taxon>
        <taxon>Phocaeicola</taxon>
    </lineage>
</organism>
<dbReference type="Gene3D" id="3.30.750.44">
    <property type="match status" value="1"/>
</dbReference>
<dbReference type="SUPFAM" id="SSF50156">
    <property type="entry name" value="PDZ domain-like"/>
    <property type="match status" value="1"/>
</dbReference>
<sequence length="588" mass="65917">MCLFARKNNFVNRLYMNARKMLAGAFIVMLGMGMTSFKEDDRNFQISKNLDIFNSIFKELDLFYVDTVNAEKMIQTGVEGMLSLTDPYTEYYPEEEVSSLKEMTTGKYGGIGAAIRYYEAKDRIAVVEPTEGMPAAEAGVKAGDIILSVGGKEMVRGDMKPQEFSSKVSEALRGEPGTSFVLKVLRPLKNDSTVMEFKITRKNIRTNPVPYYGMVKDSIGYLALSSFTENSAKDFKKAFIELKQKGAKSLIIDLRDNGGGSLSEAVDIVNLYVPKGQEIVVTKGKVRQAQGSYKTQNEPVDTQIPLAVLVNGATASASEIVSGSLQDLDRAVVIGSRTFGKGLVQTIRPLPYNGTLKVTTSKYYIPSGRCIQAIDYAKKNADGSVARTPDSLTTVFHTAAGREVRDGGGIRPDIEVKGDKIPNIVFYLMNDDLIFDYATQYCWDHPTLASVDDFKLTDADYEAFKKLVKSRNFTYDRQSEKMLKSLKEIAEFEGYMTEAAEEFKALEKKLNHNLDRDLDYFAKPIKEYISQEIVTRYFYQRGAAMERLKDDTDLEEAIKVLQNPVRYREILSAPVKKDELAKKEETKK</sequence>
<dbReference type="Pfam" id="PF17820">
    <property type="entry name" value="PDZ_6"/>
    <property type="match status" value="1"/>
</dbReference>
<dbReference type="MEROPS" id="S41.004"/>
<dbReference type="InterPro" id="IPR001478">
    <property type="entry name" value="PDZ"/>
</dbReference>
<reference evidence="7 8" key="2">
    <citation type="submission" date="2008-08" db="EMBL/GenBank/DDBJ databases">
        <authorList>
            <person name="Fulton L."/>
            <person name="Clifton S."/>
            <person name="Fulton B."/>
            <person name="Xu J."/>
            <person name="Minx P."/>
            <person name="Pepin K.H."/>
            <person name="Johnson M."/>
            <person name="Thiruvilangam P."/>
            <person name="Bhonagiri V."/>
            <person name="Nash W.E."/>
            <person name="Mardis E.R."/>
            <person name="Wilson R.K."/>
        </authorList>
    </citation>
    <scope>NUCLEOTIDE SEQUENCE [LARGE SCALE GENOMIC DNA]</scope>
    <source>
        <strain evidence="8">DSM 17135 / JCM 12973 / M2</strain>
    </source>
</reference>
<comment type="similarity">
    <text evidence="1 5">Belongs to the peptidase S41A family.</text>
</comment>
<dbReference type="GO" id="GO:0030288">
    <property type="term" value="C:outer membrane-bounded periplasmic space"/>
    <property type="evidence" value="ECO:0007669"/>
    <property type="project" value="TreeGrafter"/>
</dbReference>
<gene>
    <name evidence="7" type="ORF">BACPLE_03663</name>
</gene>
<dbReference type="GO" id="GO:0006508">
    <property type="term" value="P:proteolysis"/>
    <property type="evidence" value="ECO:0007669"/>
    <property type="project" value="UniProtKB-KW"/>
</dbReference>
<evidence type="ECO:0000259" key="6">
    <source>
        <dbReference type="PROSITE" id="PS50106"/>
    </source>
</evidence>
<dbReference type="eggNOG" id="COG0793">
    <property type="taxonomic scope" value="Bacteria"/>
</dbReference>
<dbReference type="CDD" id="cd06782">
    <property type="entry name" value="cpPDZ_CPP-like"/>
    <property type="match status" value="1"/>
</dbReference>
<keyword evidence="4 5" id="KW-0720">Serine protease</keyword>
<dbReference type="CDD" id="cd07560">
    <property type="entry name" value="Peptidase_S41_CPP"/>
    <property type="match status" value="1"/>
</dbReference>
<name>B5D3Q9_PHOPM</name>
<dbReference type="InterPro" id="IPR004447">
    <property type="entry name" value="Peptidase_S41A"/>
</dbReference>
<dbReference type="GO" id="GO:0008236">
    <property type="term" value="F:serine-type peptidase activity"/>
    <property type="evidence" value="ECO:0007669"/>
    <property type="project" value="UniProtKB-KW"/>
</dbReference>
<dbReference type="GO" id="GO:0004175">
    <property type="term" value="F:endopeptidase activity"/>
    <property type="evidence" value="ECO:0007669"/>
    <property type="project" value="TreeGrafter"/>
</dbReference>
<dbReference type="PROSITE" id="PS50106">
    <property type="entry name" value="PDZ"/>
    <property type="match status" value="1"/>
</dbReference>
<dbReference type="InterPro" id="IPR029045">
    <property type="entry name" value="ClpP/crotonase-like_dom_sf"/>
</dbReference>
<feature type="domain" description="PDZ" evidence="6">
    <location>
        <begin position="97"/>
        <end position="157"/>
    </location>
</feature>
<evidence type="ECO:0000313" key="8">
    <source>
        <dbReference type="Proteomes" id="UP000003452"/>
    </source>
</evidence>
<dbReference type="EC" id="3.4.21.-" evidence="7"/>
<dbReference type="AlphaFoldDB" id="B5D3Q9"/>
<comment type="caution">
    <text evidence="7">The sequence shown here is derived from an EMBL/GenBank/DDBJ whole genome shotgun (WGS) entry which is preliminary data.</text>
</comment>
<dbReference type="EMBL" id="ABQC02000024">
    <property type="protein sequence ID" value="EDY94209.1"/>
    <property type="molecule type" value="Genomic_DNA"/>
</dbReference>
<dbReference type="Pfam" id="PF03572">
    <property type="entry name" value="Peptidase_S41"/>
    <property type="match status" value="1"/>
</dbReference>
<dbReference type="Gene3D" id="2.30.42.10">
    <property type="match status" value="1"/>
</dbReference>
<accession>B5D3Q9</accession>
<dbReference type="SUPFAM" id="SSF52096">
    <property type="entry name" value="ClpP/crotonase"/>
    <property type="match status" value="1"/>
</dbReference>
<keyword evidence="2 5" id="KW-0645">Protease</keyword>
<dbReference type="InterPro" id="IPR036034">
    <property type="entry name" value="PDZ_sf"/>
</dbReference>
<evidence type="ECO:0000256" key="5">
    <source>
        <dbReference type="RuleBase" id="RU004404"/>
    </source>
</evidence>
<dbReference type="Gene3D" id="3.90.226.10">
    <property type="entry name" value="2-enoyl-CoA Hydratase, Chain A, domain 1"/>
    <property type="match status" value="1"/>
</dbReference>
<dbReference type="PANTHER" id="PTHR32060:SF30">
    <property type="entry name" value="CARBOXY-TERMINAL PROCESSING PROTEASE CTPA"/>
    <property type="match status" value="1"/>
</dbReference>
<dbReference type="PANTHER" id="PTHR32060">
    <property type="entry name" value="TAIL-SPECIFIC PROTEASE"/>
    <property type="match status" value="1"/>
</dbReference>
<evidence type="ECO:0000256" key="3">
    <source>
        <dbReference type="ARBA" id="ARBA00022801"/>
    </source>
</evidence>
<proteinExistence type="inferred from homology"/>
<keyword evidence="3 5" id="KW-0378">Hydrolase</keyword>
<evidence type="ECO:0000256" key="1">
    <source>
        <dbReference type="ARBA" id="ARBA00009179"/>
    </source>
</evidence>
<protein>
    <submittedName>
        <fullName evidence="7">Peptidase, S41 family</fullName>
        <ecNumber evidence="7">3.4.21.-</ecNumber>
    </submittedName>
</protein>
<dbReference type="SMART" id="SM00228">
    <property type="entry name" value="PDZ"/>
    <property type="match status" value="1"/>
</dbReference>
<evidence type="ECO:0000256" key="2">
    <source>
        <dbReference type="ARBA" id="ARBA00022670"/>
    </source>
</evidence>
<dbReference type="NCBIfam" id="TIGR00225">
    <property type="entry name" value="prc"/>
    <property type="match status" value="1"/>
</dbReference>
<evidence type="ECO:0000256" key="4">
    <source>
        <dbReference type="ARBA" id="ARBA00022825"/>
    </source>
</evidence>
<dbReference type="HOGENOM" id="CLU_017295_2_0_10"/>
<evidence type="ECO:0000313" key="7">
    <source>
        <dbReference type="EMBL" id="EDY94209.1"/>
    </source>
</evidence>
<dbReference type="GO" id="GO:0007165">
    <property type="term" value="P:signal transduction"/>
    <property type="evidence" value="ECO:0007669"/>
    <property type="project" value="TreeGrafter"/>
</dbReference>
<reference evidence="7 8" key="1">
    <citation type="submission" date="2008-08" db="EMBL/GenBank/DDBJ databases">
        <title>Draft genome sequence of Bacteroides plebeius (DSM 17135).</title>
        <authorList>
            <person name="Sudarsanam P."/>
            <person name="Ley R."/>
            <person name="Guruge J."/>
            <person name="Turnbaugh P.J."/>
            <person name="Mahowald M."/>
            <person name="Liep D."/>
            <person name="Gordon J."/>
        </authorList>
    </citation>
    <scope>NUCLEOTIDE SEQUENCE [LARGE SCALE GENOMIC DNA]</scope>
    <source>
        <strain evidence="8">DSM 17135 / JCM 12973 / M2</strain>
    </source>
</reference>
<dbReference type="InterPro" id="IPR041489">
    <property type="entry name" value="PDZ_6"/>
</dbReference>
<dbReference type="SMART" id="SM00245">
    <property type="entry name" value="TSPc"/>
    <property type="match status" value="1"/>
</dbReference>